<dbReference type="AlphaFoldDB" id="A0A9X1VSV4"/>
<dbReference type="GO" id="GO:0003676">
    <property type="term" value="F:nucleic acid binding"/>
    <property type="evidence" value="ECO:0007669"/>
    <property type="project" value="InterPro"/>
</dbReference>
<dbReference type="Gene3D" id="3.30.420.10">
    <property type="entry name" value="Ribonuclease H-like superfamily/Ribonuclease H"/>
    <property type="match status" value="1"/>
</dbReference>
<keyword evidence="3" id="KW-1185">Reference proteome</keyword>
<dbReference type="InterPro" id="IPR036397">
    <property type="entry name" value="RNaseH_sf"/>
</dbReference>
<dbReference type="InterPro" id="IPR033390">
    <property type="entry name" value="Rv2179c-like"/>
</dbReference>
<feature type="domain" description="3'-5' exoribonuclease Rv2179c-like" evidence="1">
    <location>
        <begin position="2"/>
        <end position="166"/>
    </location>
</feature>
<gene>
    <name evidence="2" type="ORF">MC378_14605</name>
</gene>
<comment type="caution">
    <text evidence="2">The sequence shown here is derived from an EMBL/GenBank/DDBJ whole genome shotgun (WGS) entry which is preliminary data.</text>
</comment>
<proteinExistence type="predicted"/>
<evidence type="ECO:0000259" key="1">
    <source>
        <dbReference type="Pfam" id="PF16473"/>
    </source>
</evidence>
<evidence type="ECO:0000313" key="2">
    <source>
        <dbReference type="EMBL" id="MCI2230407.1"/>
    </source>
</evidence>
<dbReference type="Pfam" id="PF16473">
    <property type="entry name" value="Rv2179c-like"/>
    <property type="match status" value="1"/>
</dbReference>
<sequence length="180" mass="20705">MNISFDLETLGNTHNAPIVQIGACKFENNGNITSTFSRTVIIEDLDNYNLTPDYSTINWWLKQDSEAIEQVFGEYSIKYSLKHALEDFKKWVGNDEFNIWSHASFDPPVLKNNLKAVGIEPFIHYRLFKDLRTLKELAGNPEVKREGKHHVAIDDAIYQAELISKCFKILNYSDRVSSAF</sequence>
<dbReference type="RefSeq" id="WP_242179514.1">
    <property type="nucleotide sequence ID" value="NZ_JAKQYM010000019.1"/>
</dbReference>
<evidence type="ECO:0000313" key="3">
    <source>
        <dbReference type="Proteomes" id="UP001139369"/>
    </source>
</evidence>
<dbReference type="Proteomes" id="UP001139369">
    <property type="component" value="Unassembled WGS sequence"/>
</dbReference>
<protein>
    <submittedName>
        <fullName evidence="2">3'-5' exoribonuclease</fullName>
    </submittedName>
</protein>
<reference evidence="2" key="1">
    <citation type="submission" date="2022-02" db="EMBL/GenBank/DDBJ databases">
        <title>Polaribacter sp. MSW13, isolated from seawater.</title>
        <authorList>
            <person name="Kristyanto S."/>
            <person name="Jung J."/>
            <person name="Jeon C.O."/>
        </authorList>
    </citation>
    <scope>NUCLEOTIDE SEQUENCE</scope>
    <source>
        <strain evidence="2">MSW13</strain>
    </source>
</reference>
<organism evidence="2 3">
    <name type="scientific">Polaribacter marinus</name>
    <dbReference type="NCBI Taxonomy" id="2916838"/>
    <lineage>
        <taxon>Bacteria</taxon>
        <taxon>Pseudomonadati</taxon>
        <taxon>Bacteroidota</taxon>
        <taxon>Flavobacteriia</taxon>
        <taxon>Flavobacteriales</taxon>
        <taxon>Flavobacteriaceae</taxon>
    </lineage>
</organism>
<dbReference type="InterPro" id="IPR012337">
    <property type="entry name" value="RNaseH-like_sf"/>
</dbReference>
<dbReference type="SUPFAM" id="SSF53098">
    <property type="entry name" value="Ribonuclease H-like"/>
    <property type="match status" value="1"/>
</dbReference>
<accession>A0A9X1VSV4</accession>
<name>A0A9X1VSV4_9FLAO</name>
<dbReference type="EMBL" id="JAKQYM010000019">
    <property type="protein sequence ID" value="MCI2230407.1"/>
    <property type="molecule type" value="Genomic_DNA"/>
</dbReference>